<dbReference type="PANTHER" id="PTHR36305">
    <property type="entry name" value="PHOSPHATIDYLGLYCEROPHOSPHATASE A"/>
    <property type="match status" value="1"/>
</dbReference>
<dbReference type="CDD" id="cd06971">
    <property type="entry name" value="PgpA"/>
    <property type="match status" value="1"/>
</dbReference>
<gene>
    <name evidence="3" type="ORF">LCGC14_0029410</name>
</gene>
<evidence type="ECO:0000256" key="1">
    <source>
        <dbReference type="SAM" id="Phobius"/>
    </source>
</evidence>
<keyword evidence="1" id="KW-0812">Transmembrane</keyword>
<dbReference type="PIRSF" id="PIRSF006162">
    <property type="entry name" value="PgpA"/>
    <property type="match status" value="1"/>
</dbReference>
<keyword evidence="1" id="KW-1133">Transmembrane helix</keyword>
<protein>
    <recommendedName>
        <fullName evidence="2">YutG/PgpA domain-containing protein</fullName>
    </recommendedName>
</protein>
<dbReference type="EMBL" id="LAZR01000005">
    <property type="protein sequence ID" value="KKO10402.1"/>
    <property type="molecule type" value="Genomic_DNA"/>
</dbReference>
<dbReference type="GO" id="GO:0008962">
    <property type="term" value="F:phosphatidylglycerophosphatase activity"/>
    <property type="evidence" value="ECO:0007669"/>
    <property type="project" value="InterPro"/>
</dbReference>
<feature type="transmembrane region" description="Helical" evidence="1">
    <location>
        <begin position="87"/>
        <end position="114"/>
    </location>
</feature>
<evidence type="ECO:0000259" key="2">
    <source>
        <dbReference type="Pfam" id="PF04608"/>
    </source>
</evidence>
<dbReference type="AlphaFoldDB" id="A0A0F9YDW4"/>
<accession>A0A0F9YDW4</accession>
<reference evidence="3" key="1">
    <citation type="journal article" date="2015" name="Nature">
        <title>Complex archaea that bridge the gap between prokaryotes and eukaryotes.</title>
        <authorList>
            <person name="Spang A."/>
            <person name="Saw J.H."/>
            <person name="Jorgensen S.L."/>
            <person name="Zaremba-Niedzwiedzka K."/>
            <person name="Martijn J."/>
            <person name="Lind A.E."/>
            <person name="van Eijk R."/>
            <person name="Schleper C."/>
            <person name="Guy L."/>
            <person name="Ettema T.J."/>
        </authorList>
    </citation>
    <scope>NUCLEOTIDE SEQUENCE</scope>
</reference>
<feature type="transmembrane region" description="Helical" evidence="1">
    <location>
        <begin position="49"/>
        <end position="67"/>
    </location>
</feature>
<feature type="domain" description="YutG/PgpA" evidence="2">
    <location>
        <begin position="16"/>
        <end position="152"/>
    </location>
</feature>
<name>A0A0F9YDW4_9ZZZZ</name>
<keyword evidence="1" id="KW-0472">Membrane</keyword>
<feature type="transmembrane region" description="Helical" evidence="1">
    <location>
        <begin position="15"/>
        <end position="42"/>
    </location>
</feature>
<dbReference type="InterPro" id="IPR036681">
    <property type="entry name" value="PgpA-like_sf"/>
</dbReference>
<sequence length="157" mass="18111">MNRAPKSVWRRPTHFFAFGLGSGTVPWAPGTFGTLAAIPFYWMMADLPLGWYLSICFVAFIVGVWLCDRTSHDLGVHDHSGIVWDEFVGYWLTMAAVPFSWEAALWGFIVFRIFDVFKPWPIRWADRRVAGGFGIMIDDVMAGVYAWSTMHLWFWLH</sequence>
<organism evidence="3">
    <name type="scientific">marine sediment metagenome</name>
    <dbReference type="NCBI Taxonomy" id="412755"/>
    <lineage>
        <taxon>unclassified sequences</taxon>
        <taxon>metagenomes</taxon>
        <taxon>ecological metagenomes</taxon>
    </lineage>
</organism>
<proteinExistence type="predicted"/>
<feature type="transmembrane region" description="Helical" evidence="1">
    <location>
        <begin position="135"/>
        <end position="156"/>
    </location>
</feature>
<dbReference type="InterPro" id="IPR026037">
    <property type="entry name" value="PgpA"/>
</dbReference>
<dbReference type="InterPro" id="IPR007686">
    <property type="entry name" value="YutG/PgpA"/>
</dbReference>
<comment type="caution">
    <text evidence="3">The sequence shown here is derived from an EMBL/GenBank/DDBJ whole genome shotgun (WGS) entry which is preliminary data.</text>
</comment>
<dbReference type="Pfam" id="PF04608">
    <property type="entry name" value="PgpA"/>
    <property type="match status" value="1"/>
</dbReference>
<evidence type="ECO:0000313" key="3">
    <source>
        <dbReference type="EMBL" id="KKO10402.1"/>
    </source>
</evidence>
<dbReference type="GO" id="GO:0006629">
    <property type="term" value="P:lipid metabolic process"/>
    <property type="evidence" value="ECO:0007669"/>
    <property type="project" value="InterPro"/>
</dbReference>
<dbReference type="SUPFAM" id="SSF101307">
    <property type="entry name" value="YutG-like"/>
    <property type="match status" value="1"/>
</dbReference>
<dbReference type="PANTHER" id="PTHR36305:SF1">
    <property type="entry name" value="PHOSPHATIDYLGLYCEROPHOSPHATASE A"/>
    <property type="match status" value="1"/>
</dbReference>